<comment type="caution">
    <text evidence="2">The sequence shown here is derived from an EMBL/GenBank/DDBJ whole genome shotgun (WGS) entry which is preliminary data.</text>
</comment>
<sequence>MPTNNIERKTLEACIKRNPRQSVDFPRYPTRVIDTRTLEFEPDSIMFRNEYAVLSHTWMQNGLEITYRDVLPALESLGFGMQKLYNALKAARELGYQYLWVDNCCIDKANNTELVEAISSMGDWYYNAAVCLVYIDDYSLGRIDNRFDNEMDIQGFNTRYSSRGWTLQEIVMSSRGVFYDKSWKKRADTAHPWAPMNTLAKLCKVPRSLLCCGGLGKPNVAASIILELAGERRTTRPEDRAYSLMSMLGVHMAPDYGEGQAKALARLFESIISTTGDVSVFNW</sequence>
<evidence type="ECO:0000259" key="1">
    <source>
        <dbReference type="Pfam" id="PF06985"/>
    </source>
</evidence>
<name>A0A5J5ES35_9PEZI</name>
<dbReference type="PANTHER" id="PTHR10622:SF12">
    <property type="entry name" value="HET DOMAIN-CONTAINING PROTEIN"/>
    <property type="match status" value="1"/>
</dbReference>
<organism evidence="2 3">
    <name type="scientific">Sphaerosporella brunnea</name>
    <dbReference type="NCBI Taxonomy" id="1250544"/>
    <lineage>
        <taxon>Eukaryota</taxon>
        <taxon>Fungi</taxon>
        <taxon>Dikarya</taxon>
        <taxon>Ascomycota</taxon>
        <taxon>Pezizomycotina</taxon>
        <taxon>Pezizomycetes</taxon>
        <taxon>Pezizales</taxon>
        <taxon>Pyronemataceae</taxon>
        <taxon>Sphaerosporella</taxon>
    </lineage>
</organism>
<dbReference type="EMBL" id="VXIS01000157">
    <property type="protein sequence ID" value="KAA8900225.1"/>
    <property type="molecule type" value="Genomic_DNA"/>
</dbReference>
<evidence type="ECO:0000313" key="3">
    <source>
        <dbReference type="Proteomes" id="UP000326924"/>
    </source>
</evidence>
<gene>
    <name evidence="2" type="ORF">FN846DRAFT_781917</name>
</gene>
<feature type="domain" description="Heterokaryon incompatibility" evidence="1">
    <location>
        <begin position="51"/>
        <end position="137"/>
    </location>
</feature>
<protein>
    <submittedName>
        <fullName evidence="2">Heterokaryon incompatibility protein-domain-containing protein</fullName>
    </submittedName>
</protein>
<accession>A0A5J5ES35</accession>
<dbReference type="Proteomes" id="UP000326924">
    <property type="component" value="Unassembled WGS sequence"/>
</dbReference>
<dbReference type="PANTHER" id="PTHR10622">
    <property type="entry name" value="HET DOMAIN-CONTAINING PROTEIN"/>
    <property type="match status" value="1"/>
</dbReference>
<dbReference type="InParanoid" id="A0A5J5ES35"/>
<feature type="non-terminal residue" evidence="2">
    <location>
        <position position="283"/>
    </location>
</feature>
<reference evidence="2 3" key="1">
    <citation type="submission" date="2019-09" db="EMBL/GenBank/DDBJ databases">
        <title>Draft genome of the ectomycorrhizal ascomycete Sphaerosporella brunnea.</title>
        <authorList>
            <consortium name="DOE Joint Genome Institute"/>
            <person name="Benucci G.M."/>
            <person name="Marozzi G."/>
            <person name="Antonielli L."/>
            <person name="Sanchez S."/>
            <person name="Marco P."/>
            <person name="Wang X."/>
            <person name="Falini L.B."/>
            <person name="Barry K."/>
            <person name="Haridas S."/>
            <person name="Lipzen A."/>
            <person name="Labutti K."/>
            <person name="Grigoriev I.V."/>
            <person name="Murat C."/>
            <person name="Martin F."/>
            <person name="Albertini E."/>
            <person name="Donnini D."/>
            <person name="Bonito G."/>
        </authorList>
    </citation>
    <scope>NUCLEOTIDE SEQUENCE [LARGE SCALE GENOMIC DNA]</scope>
    <source>
        <strain evidence="2 3">Sb_GMNB300</strain>
    </source>
</reference>
<dbReference type="Pfam" id="PF06985">
    <property type="entry name" value="HET"/>
    <property type="match status" value="1"/>
</dbReference>
<keyword evidence="3" id="KW-1185">Reference proteome</keyword>
<proteinExistence type="predicted"/>
<dbReference type="AlphaFoldDB" id="A0A5J5ES35"/>
<evidence type="ECO:0000313" key="2">
    <source>
        <dbReference type="EMBL" id="KAA8900225.1"/>
    </source>
</evidence>
<dbReference type="OrthoDB" id="20872at2759"/>
<dbReference type="InterPro" id="IPR010730">
    <property type="entry name" value="HET"/>
</dbReference>